<accession>A0A174TLZ0</accession>
<dbReference type="InterPro" id="IPR036264">
    <property type="entry name" value="Bact_exopeptidase_dim_dom"/>
</dbReference>
<dbReference type="GO" id="GO:0008237">
    <property type="term" value="F:metallopeptidase activity"/>
    <property type="evidence" value="ECO:0007669"/>
    <property type="project" value="UniProtKB-KW"/>
</dbReference>
<dbReference type="GeneID" id="96230023"/>
<dbReference type="CDD" id="cd03892">
    <property type="entry name" value="M20_peptT"/>
    <property type="match status" value="1"/>
</dbReference>
<comment type="similarity">
    <text evidence="2">Belongs to the peptidase M20B family.</text>
</comment>
<feature type="binding site" evidence="11">
    <location>
        <position position="78"/>
    </location>
    <ligand>
        <name>Zn(2+)</name>
        <dbReference type="ChEBI" id="CHEBI:29105"/>
        <label>1</label>
    </ligand>
</feature>
<dbReference type="OrthoDB" id="9804934at2"/>
<dbReference type="RefSeq" id="WP_055284365.1">
    <property type="nucleotide sequence ID" value="NZ_CZAY01000024.1"/>
</dbReference>
<dbReference type="Pfam" id="PF01546">
    <property type="entry name" value="Peptidase_M20"/>
    <property type="match status" value="1"/>
</dbReference>
<reference evidence="13 14" key="1">
    <citation type="submission" date="2015-09" db="EMBL/GenBank/DDBJ databases">
        <authorList>
            <consortium name="Pathogen Informatics"/>
        </authorList>
    </citation>
    <scope>NUCLEOTIDE SEQUENCE [LARGE SCALE GENOMIC DNA]</scope>
    <source>
        <strain evidence="13 14">2789STDY5834914</strain>
    </source>
</reference>
<dbReference type="STRING" id="88431.ERS852423_00516"/>
<feature type="binding site" evidence="11">
    <location>
        <position position="140"/>
    </location>
    <ligand>
        <name>Zn(2+)</name>
        <dbReference type="ChEBI" id="CHEBI:29105"/>
        <label>1</label>
    </ligand>
</feature>
<keyword evidence="4" id="KW-0645">Protease</keyword>
<evidence type="ECO:0000256" key="2">
    <source>
        <dbReference type="ARBA" id="ARBA00009692"/>
    </source>
</evidence>
<keyword evidence="7 11" id="KW-0862">Zinc</keyword>
<dbReference type="SUPFAM" id="SSF53187">
    <property type="entry name" value="Zn-dependent exopeptidases"/>
    <property type="match status" value="1"/>
</dbReference>
<dbReference type="SUPFAM" id="SSF55031">
    <property type="entry name" value="Bacterial exopeptidase dimerisation domain"/>
    <property type="match status" value="1"/>
</dbReference>
<dbReference type="AlphaFoldDB" id="A0A174TLZ0"/>
<dbReference type="NCBIfam" id="NF009920">
    <property type="entry name" value="PRK13381.1"/>
    <property type="match status" value="1"/>
</dbReference>
<dbReference type="PROSITE" id="PS00758">
    <property type="entry name" value="ARGE_DAPE_CPG2_1"/>
    <property type="match status" value="1"/>
</dbReference>
<dbReference type="Pfam" id="PF07687">
    <property type="entry name" value="M20_dimer"/>
    <property type="match status" value="1"/>
</dbReference>
<evidence type="ECO:0000259" key="12">
    <source>
        <dbReference type="Pfam" id="PF07687"/>
    </source>
</evidence>
<dbReference type="GO" id="GO:0006518">
    <property type="term" value="P:peptide metabolic process"/>
    <property type="evidence" value="ECO:0007669"/>
    <property type="project" value="InterPro"/>
</dbReference>
<feature type="binding site" evidence="11">
    <location>
        <position position="196"/>
    </location>
    <ligand>
        <name>Zn(2+)</name>
        <dbReference type="ChEBI" id="CHEBI:29105"/>
        <label>1</label>
    </ligand>
</feature>
<evidence type="ECO:0000256" key="9">
    <source>
        <dbReference type="NCBIfam" id="TIGR01882"/>
    </source>
</evidence>
<dbReference type="InterPro" id="IPR010161">
    <property type="entry name" value="Peptidase_M20B"/>
</dbReference>
<keyword evidence="3 13" id="KW-0031">Aminopeptidase</keyword>
<keyword evidence="8" id="KW-0482">Metalloprotease</keyword>
<evidence type="ECO:0000313" key="13">
    <source>
        <dbReference type="EMBL" id="CUQ07849.1"/>
    </source>
</evidence>
<evidence type="ECO:0000256" key="7">
    <source>
        <dbReference type="ARBA" id="ARBA00022833"/>
    </source>
</evidence>
<sequence>MKAYERFLKYVSVWTTSDENSETVPSADRELVLAKLLVEEMKELGIVDARVDKKGYVYGSVPATPGCEKAPALGLIAHMDTAPDASGDNIHPQIIENYDGKDVVLGTSGKMIKVEEFPYLADLKGRTLITTDGTTLLGADDKAGIAEVLTVVEEILTDGTPHGKICIGFTPDEEIARGAKHFDVEGFGADYGYTLDGSAEGEIQYENFNASTAFITIHGVSVHTGTAKDVLVNSQTIGTEFHQMLPVSERPETTEGYEGFYHLVSFHGNVTETKMKYFIRDFDTEGFHARAAKMQEIAGSLNEKYGAGTVEIEIVESYYNMREKIKPCMQLIEYAKKAAENADIVPDVAPIRGGTDGARLSFKGLPCPNLGTGGYAFHGVYEHITVEGMDKAVVMVKDIVGMFAK</sequence>
<dbReference type="PANTHER" id="PTHR42994">
    <property type="entry name" value="PEPTIDASE T"/>
    <property type="match status" value="1"/>
</dbReference>
<proteinExistence type="inferred from homology"/>
<dbReference type="InterPro" id="IPR011650">
    <property type="entry name" value="Peptidase_M20_dimer"/>
</dbReference>
<dbReference type="NCBIfam" id="NF003976">
    <property type="entry name" value="PRK05469.1"/>
    <property type="match status" value="1"/>
</dbReference>
<protein>
    <recommendedName>
        <fullName evidence="9">Peptidase T</fullName>
        <ecNumber evidence="9">3.4.11.4</ecNumber>
    </recommendedName>
</protein>
<evidence type="ECO:0000256" key="1">
    <source>
        <dbReference type="ARBA" id="ARBA00000870"/>
    </source>
</evidence>
<dbReference type="Gene3D" id="3.40.630.10">
    <property type="entry name" value="Zn peptidases"/>
    <property type="match status" value="1"/>
</dbReference>
<comment type="catalytic activity">
    <reaction evidence="1">
        <text>Release of the N-terminal residue from a tripeptide.</text>
        <dbReference type="EC" id="3.4.11.4"/>
    </reaction>
</comment>
<evidence type="ECO:0000313" key="14">
    <source>
        <dbReference type="Proteomes" id="UP000095485"/>
    </source>
</evidence>
<evidence type="ECO:0000256" key="5">
    <source>
        <dbReference type="ARBA" id="ARBA00022723"/>
    </source>
</evidence>
<organism evidence="13 14">
    <name type="scientific">Dorea longicatena</name>
    <dbReference type="NCBI Taxonomy" id="88431"/>
    <lineage>
        <taxon>Bacteria</taxon>
        <taxon>Bacillati</taxon>
        <taxon>Bacillota</taxon>
        <taxon>Clostridia</taxon>
        <taxon>Lachnospirales</taxon>
        <taxon>Lachnospiraceae</taxon>
        <taxon>Dorea</taxon>
    </lineage>
</organism>
<comment type="cofactor">
    <cofactor evidence="11">
        <name>Zn(2+)</name>
        <dbReference type="ChEBI" id="CHEBI:29105"/>
    </cofactor>
    <text evidence="11">Binds 2 Zn(2+) ions per subunit.</text>
</comment>
<dbReference type="Gene3D" id="3.30.70.360">
    <property type="match status" value="1"/>
</dbReference>
<dbReference type="Proteomes" id="UP000095485">
    <property type="component" value="Unassembled WGS sequence"/>
</dbReference>
<feature type="binding site" evidence="11">
    <location>
        <position position="140"/>
    </location>
    <ligand>
        <name>Zn(2+)</name>
        <dbReference type="ChEBI" id="CHEBI:29105"/>
        <label>2</label>
    </ligand>
</feature>
<evidence type="ECO:0000256" key="11">
    <source>
        <dbReference type="PIRSR" id="PIRSR037215-2"/>
    </source>
</evidence>
<keyword evidence="5 11" id="KW-0479">Metal-binding</keyword>
<evidence type="ECO:0000256" key="3">
    <source>
        <dbReference type="ARBA" id="ARBA00022438"/>
    </source>
</evidence>
<evidence type="ECO:0000256" key="6">
    <source>
        <dbReference type="ARBA" id="ARBA00022801"/>
    </source>
</evidence>
<dbReference type="GO" id="GO:0005829">
    <property type="term" value="C:cytosol"/>
    <property type="evidence" value="ECO:0007669"/>
    <property type="project" value="TreeGrafter"/>
</dbReference>
<dbReference type="GO" id="GO:0045148">
    <property type="term" value="F:tripeptide aminopeptidase activity"/>
    <property type="evidence" value="ECO:0007669"/>
    <property type="project" value="UniProtKB-UniRule"/>
</dbReference>
<feature type="active site" description="Proton acceptor" evidence="10">
    <location>
        <position position="173"/>
    </location>
</feature>
<feature type="binding site" evidence="11">
    <location>
        <position position="378"/>
    </location>
    <ligand>
        <name>Zn(2+)</name>
        <dbReference type="ChEBI" id="CHEBI:29105"/>
        <label>2</label>
    </ligand>
</feature>
<dbReference type="PANTHER" id="PTHR42994:SF1">
    <property type="entry name" value="PEPTIDASE T"/>
    <property type="match status" value="1"/>
</dbReference>
<dbReference type="GO" id="GO:0008270">
    <property type="term" value="F:zinc ion binding"/>
    <property type="evidence" value="ECO:0007669"/>
    <property type="project" value="InterPro"/>
</dbReference>
<evidence type="ECO:0000256" key="8">
    <source>
        <dbReference type="ARBA" id="ARBA00023049"/>
    </source>
</evidence>
<dbReference type="GO" id="GO:0006508">
    <property type="term" value="P:proteolysis"/>
    <property type="evidence" value="ECO:0007669"/>
    <property type="project" value="UniProtKB-UniRule"/>
</dbReference>
<feature type="domain" description="Peptidase M20 dimerisation" evidence="12">
    <location>
        <begin position="205"/>
        <end position="307"/>
    </location>
</feature>
<dbReference type="PIRSF" id="PIRSF037215">
    <property type="entry name" value="Peptidase_M20B"/>
    <property type="match status" value="1"/>
</dbReference>
<gene>
    <name evidence="13" type="primary">pepT_2</name>
    <name evidence="13" type="ORF">ERS852526_02748</name>
</gene>
<dbReference type="NCBIfam" id="TIGR01882">
    <property type="entry name" value="peptidase-T"/>
    <property type="match status" value="1"/>
</dbReference>
<name>A0A174TLZ0_9FIRM</name>
<keyword evidence="6 13" id="KW-0378">Hydrolase</keyword>
<dbReference type="EMBL" id="CZAY01000024">
    <property type="protein sequence ID" value="CUQ07849.1"/>
    <property type="molecule type" value="Genomic_DNA"/>
</dbReference>
<evidence type="ECO:0000256" key="10">
    <source>
        <dbReference type="PIRSR" id="PIRSR037215-1"/>
    </source>
</evidence>
<evidence type="ECO:0000256" key="4">
    <source>
        <dbReference type="ARBA" id="ARBA00022670"/>
    </source>
</evidence>
<dbReference type="InterPro" id="IPR002933">
    <property type="entry name" value="Peptidase_M20"/>
</dbReference>
<feature type="binding site" evidence="11">
    <location>
        <position position="174"/>
    </location>
    <ligand>
        <name>Zn(2+)</name>
        <dbReference type="ChEBI" id="CHEBI:29105"/>
        <label>2</label>
    </ligand>
</feature>
<feature type="active site" evidence="10">
    <location>
        <position position="80"/>
    </location>
</feature>
<dbReference type="EC" id="3.4.11.4" evidence="9"/>
<dbReference type="InterPro" id="IPR001261">
    <property type="entry name" value="ArgE/DapE_CS"/>
</dbReference>